<dbReference type="RefSeq" id="WP_417924572.1">
    <property type="nucleotide sequence ID" value="NZ_JBHSFS010000042.1"/>
</dbReference>
<dbReference type="EMBL" id="JBHSFS010000042">
    <property type="protein sequence ID" value="MFC4518296.1"/>
    <property type="molecule type" value="Genomic_DNA"/>
</dbReference>
<protein>
    <submittedName>
        <fullName evidence="1">Uncharacterized protein</fullName>
    </submittedName>
</protein>
<proteinExistence type="predicted"/>
<evidence type="ECO:0000313" key="2">
    <source>
        <dbReference type="Proteomes" id="UP001595990"/>
    </source>
</evidence>
<evidence type="ECO:0000313" key="1">
    <source>
        <dbReference type="EMBL" id="MFC4518296.1"/>
    </source>
</evidence>
<dbReference type="Proteomes" id="UP001595990">
    <property type="component" value="Unassembled WGS sequence"/>
</dbReference>
<gene>
    <name evidence="1" type="ORF">ACFPEN_36195</name>
</gene>
<accession>A0ABV9BWK4</accession>
<reference evidence="2" key="1">
    <citation type="journal article" date="2019" name="Int. J. Syst. Evol. Microbiol.">
        <title>The Global Catalogue of Microorganisms (GCM) 10K type strain sequencing project: providing services to taxonomists for standard genome sequencing and annotation.</title>
        <authorList>
            <consortium name="The Broad Institute Genomics Platform"/>
            <consortium name="The Broad Institute Genome Sequencing Center for Infectious Disease"/>
            <person name="Wu L."/>
            <person name="Ma J."/>
        </authorList>
    </citation>
    <scope>NUCLEOTIDE SEQUENCE [LARGE SCALE GENOMIC DNA]</scope>
    <source>
        <strain evidence="2">CECT 8064</strain>
    </source>
</reference>
<organism evidence="1 2">
    <name type="scientific">Streptomyces ehimensis</name>
    <dbReference type="NCBI Taxonomy" id="68195"/>
    <lineage>
        <taxon>Bacteria</taxon>
        <taxon>Bacillati</taxon>
        <taxon>Actinomycetota</taxon>
        <taxon>Actinomycetes</taxon>
        <taxon>Kitasatosporales</taxon>
        <taxon>Streptomycetaceae</taxon>
        <taxon>Streptomyces</taxon>
    </lineage>
</organism>
<sequence length="255" mass="28743">MTKEIVTVCLPASPFGGWEEALKAAMEPFDMNRADPPGEGRPNGEWDWYHVYGGDGEIGLPVRPGHESDPRIVHNPVFSNGQPRAHRTMHCDGGPRRLLDFETVRSVKAAEAGRRWDAMSRFAAPYAPARPFGHFRRKFQENPEDYPWTQARADYLEQPLLQALTQAPPDSPILQERGGAADCIGTTRDEYVRREVSGVIPTNMLLTLDGVWIDGTLDPVHHPDLPRGEHYLLFADEYLMSLDGDTFVIRVRFHS</sequence>
<comment type="caution">
    <text evidence="1">The sequence shown here is derived from an EMBL/GenBank/DDBJ whole genome shotgun (WGS) entry which is preliminary data.</text>
</comment>
<name>A0ABV9BWK4_9ACTN</name>
<keyword evidence="2" id="KW-1185">Reference proteome</keyword>